<dbReference type="SUPFAM" id="SSF48029">
    <property type="entry name" value="FliG"/>
    <property type="match status" value="2"/>
</dbReference>
<keyword evidence="6" id="KW-0145">Chemotaxis</keyword>
<keyword evidence="15" id="KW-0966">Cell projection</keyword>
<keyword evidence="15" id="KW-0282">Flagellum</keyword>
<feature type="domain" description="Flagellar motor switch protein FliG N-terminal" evidence="14">
    <location>
        <begin position="22"/>
        <end position="124"/>
    </location>
</feature>
<gene>
    <name evidence="15" type="ORF">ACFSUD_04590</name>
</gene>
<dbReference type="InterPro" id="IPR032779">
    <property type="entry name" value="FliG_M"/>
</dbReference>
<evidence type="ECO:0000256" key="1">
    <source>
        <dbReference type="ARBA" id="ARBA00004117"/>
    </source>
</evidence>
<reference evidence="16" key="1">
    <citation type="journal article" date="2019" name="Int. J. Syst. Evol. Microbiol.">
        <title>The Global Catalogue of Microorganisms (GCM) 10K type strain sequencing project: providing services to taxonomists for standard genome sequencing and annotation.</title>
        <authorList>
            <consortium name="The Broad Institute Genomics Platform"/>
            <consortium name="The Broad Institute Genome Sequencing Center for Infectious Disease"/>
            <person name="Wu L."/>
            <person name="Ma J."/>
        </authorList>
    </citation>
    <scope>NUCLEOTIDE SEQUENCE [LARGE SCALE GENOMIC DNA]</scope>
    <source>
        <strain evidence="16">TISTR 2562</strain>
    </source>
</reference>
<protein>
    <recommendedName>
        <fullName evidence="4">Flagellar motor switch protein FliG</fullName>
    </recommendedName>
</protein>
<dbReference type="PANTHER" id="PTHR30534:SF0">
    <property type="entry name" value="FLAGELLAR MOTOR SWITCH PROTEIN FLIG"/>
    <property type="match status" value="1"/>
</dbReference>
<feature type="domain" description="Flagellar motor switch protein FliG middle" evidence="13">
    <location>
        <begin position="133"/>
        <end position="203"/>
    </location>
</feature>
<organism evidence="15 16">
    <name type="scientific">Sulfitobacter aestuarii</name>
    <dbReference type="NCBI Taxonomy" id="2161676"/>
    <lineage>
        <taxon>Bacteria</taxon>
        <taxon>Pseudomonadati</taxon>
        <taxon>Pseudomonadota</taxon>
        <taxon>Alphaproteobacteria</taxon>
        <taxon>Rhodobacterales</taxon>
        <taxon>Roseobacteraceae</taxon>
        <taxon>Sulfitobacter</taxon>
    </lineage>
</organism>
<evidence type="ECO:0000259" key="13">
    <source>
        <dbReference type="Pfam" id="PF14841"/>
    </source>
</evidence>
<dbReference type="InterPro" id="IPR023087">
    <property type="entry name" value="Flg_Motor_Flig_C"/>
</dbReference>
<keyword evidence="5" id="KW-1003">Cell membrane</keyword>
<accession>A0ABW5U262</accession>
<dbReference type="PANTHER" id="PTHR30534">
    <property type="entry name" value="FLAGELLAR MOTOR SWITCH PROTEIN FLIG"/>
    <property type="match status" value="1"/>
</dbReference>
<name>A0ABW5U262_9RHOB</name>
<evidence type="ECO:0000259" key="12">
    <source>
        <dbReference type="Pfam" id="PF01706"/>
    </source>
</evidence>
<dbReference type="InterPro" id="IPR000090">
    <property type="entry name" value="Flg_Motor_Flig"/>
</dbReference>
<evidence type="ECO:0000256" key="5">
    <source>
        <dbReference type="ARBA" id="ARBA00022475"/>
    </source>
</evidence>
<evidence type="ECO:0000313" key="15">
    <source>
        <dbReference type="EMBL" id="MFD2738837.1"/>
    </source>
</evidence>
<evidence type="ECO:0000256" key="8">
    <source>
        <dbReference type="ARBA" id="ARBA00023136"/>
    </source>
</evidence>
<keyword evidence="7" id="KW-0283">Flagellar rotation</keyword>
<evidence type="ECO:0000256" key="4">
    <source>
        <dbReference type="ARBA" id="ARBA00021870"/>
    </source>
</evidence>
<keyword evidence="9" id="KW-0975">Bacterial flagellum</keyword>
<evidence type="ECO:0000256" key="2">
    <source>
        <dbReference type="ARBA" id="ARBA00004413"/>
    </source>
</evidence>
<feature type="domain" description="Flagellar motor switch protein FliG C-terminal" evidence="12">
    <location>
        <begin position="234"/>
        <end position="345"/>
    </location>
</feature>
<evidence type="ECO:0000256" key="6">
    <source>
        <dbReference type="ARBA" id="ARBA00022500"/>
    </source>
</evidence>
<dbReference type="Pfam" id="PF14841">
    <property type="entry name" value="FliG_M"/>
    <property type="match status" value="1"/>
</dbReference>
<sequence length="355" mass="37131">MVALGQRGTGLVAPGGAPPQRLSRKAKAAIVVRLLLSEGADIPLEELPEDLQASLTEQMGALRRVDRATLSAVVSEFLDELDGVGLSFSGGLVGALDMLDGKISKHTAARLRREARVRALGDPWESLCGLDADRLLPVLENESVEVAAVMLSKLPVATAAALLGRLPGPQARRITYAVSLTGAVTPEAVERIGLSLAAQLEHQPPRAFDADPVERVGAILNSSTSLTRDDVLEGLQESDEGFAEAVRRAIFTFANIPERVAPRDIPRILRAVDPGALLTALAGAEAAGQQPVADFILSNMSGRMADQLREDIGEAGKVKPAAAEEAMAAVVTAIRALEATGDVVLLSGEEDGEAG</sequence>
<dbReference type="InterPro" id="IPR028263">
    <property type="entry name" value="FliG_N"/>
</dbReference>
<dbReference type="InterPro" id="IPR011002">
    <property type="entry name" value="FliG_a-hlx"/>
</dbReference>
<comment type="similarity">
    <text evidence="3">Belongs to the FliG family.</text>
</comment>
<dbReference type="Proteomes" id="UP001597474">
    <property type="component" value="Unassembled WGS sequence"/>
</dbReference>
<keyword evidence="8" id="KW-0472">Membrane</keyword>
<proteinExistence type="inferred from homology"/>
<dbReference type="EMBL" id="JBHUMP010000003">
    <property type="protein sequence ID" value="MFD2738837.1"/>
    <property type="molecule type" value="Genomic_DNA"/>
</dbReference>
<keyword evidence="16" id="KW-1185">Reference proteome</keyword>
<dbReference type="PRINTS" id="PR00954">
    <property type="entry name" value="FLGMOTORFLIG"/>
</dbReference>
<dbReference type="Gene3D" id="1.10.220.30">
    <property type="match status" value="3"/>
</dbReference>
<feature type="region of interest" description="Disordered" evidence="11">
    <location>
        <begin position="1"/>
        <end position="20"/>
    </location>
</feature>
<comment type="function">
    <text evidence="10">FliG is one of three proteins (FliG, FliN, FliM) that forms the rotor-mounted switch complex (C ring), located at the base of the basal body. This complex interacts with the CheY and CheZ chemotaxis proteins, in addition to contacting components of the motor that determine the direction of flagellar rotation.</text>
</comment>
<comment type="caution">
    <text evidence="15">The sequence shown here is derived from an EMBL/GenBank/DDBJ whole genome shotgun (WGS) entry which is preliminary data.</text>
</comment>
<evidence type="ECO:0000259" key="14">
    <source>
        <dbReference type="Pfam" id="PF14842"/>
    </source>
</evidence>
<evidence type="ECO:0000313" key="16">
    <source>
        <dbReference type="Proteomes" id="UP001597474"/>
    </source>
</evidence>
<comment type="subcellular location">
    <subcellularLocation>
        <location evidence="1">Bacterial flagellum basal body</location>
    </subcellularLocation>
    <subcellularLocation>
        <location evidence="2">Cell membrane</location>
        <topology evidence="2">Peripheral membrane protein</topology>
        <orientation evidence="2">Cytoplasmic side</orientation>
    </subcellularLocation>
</comment>
<evidence type="ECO:0000256" key="9">
    <source>
        <dbReference type="ARBA" id="ARBA00023143"/>
    </source>
</evidence>
<dbReference type="Pfam" id="PF01706">
    <property type="entry name" value="FliG_C"/>
    <property type="match status" value="1"/>
</dbReference>
<keyword evidence="15" id="KW-0969">Cilium</keyword>
<evidence type="ECO:0000256" key="11">
    <source>
        <dbReference type="SAM" id="MobiDB-lite"/>
    </source>
</evidence>
<evidence type="ECO:0000256" key="3">
    <source>
        <dbReference type="ARBA" id="ARBA00010299"/>
    </source>
</evidence>
<evidence type="ECO:0000256" key="10">
    <source>
        <dbReference type="ARBA" id="ARBA00025598"/>
    </source>
</evidence>
<evidence type="ECO:0000256" key="7">
    <source>
        <dbReference type="ARBA" id="ARBA00022779"/>
    </source>
</evidence>
<dbReference type="Pfam" id="PF14842">
    <property type="entry name" value="FliG_N"/>
    <property type="match status" value="1"/>
</dbReference>
<dbReference type="RefSeq" id="WP_386372571.1">
    <property type="nucleotide sequence ID" value="NZ_JBHUMP010000003.1"/>
</dbReference>